<gene>
    <name evidence="2" type="ORF">SAMN04489842_3486</name>
</gene>
<sequence length="278" mass="30080">MRGITVTLQKGGVGKTTVAINLAERLAARGHDVLLVDVDPQGSATEGVGCGDAYTGDTHLGQVFDPSDPTTPGDVVRSTGTELSFDLVPSHASLDRLAAEIQATENGEAQLYRKLVRPLADRYDWIVLDSPPTIGPLSNSAIVATRQAVVPLQLSKPSADALTRTVTNQLFALNDRLPEREPIEILAIVPNRVSGDNEEKRVLEALEDSQFEPYLPAFARSSLLQDADSPGPGIRERVAFRRAYRSGVPLASYDPDVDMLDRLDSLTNKIEEKGREIA</sequence>
<evidence type="ECO:0000313" key="2">
    <source>
        <dbReference type="EMBL" id="SDR36029.1"/>
    </source>
</evidence>
<dbReference type="RefSeq" id="WP_090384592.1">
    <property type="nucleotide sequence ID" value="NZ_FNLC01000004.1"/>
</dbReference>
<keyword evidence="3" id="KW-1185">Reference proteome</keyword>
<feature type="domain" description="AAA" evidence="1">
    <location>
        <begin position="1"/>
        <end position="164"/>
    </location>
</feature>
<organism evidence="2 3">
    <name type="scientific">Natronobacterium texcoconense</name>
    <dbReference type="NCBI Taxonomy" id="1095778"/>
    <lineage>
        <taxon>Archaea</taxon>
        <taxon>Methanobacteriati</taxon>
        <taxon>Methanobacteriota</taxon>
        <taxon>Stenosarchaea group</taxon>
        <taxon>Halobacteria</taxon>
        <taxon>Halobacteriales</taxon>
        <taxon>Natrialbaceae</taxon>
        <taxon>Natronobacterium</taxon>
    </lineage>
</organism>
<proteinExistence type="predicted"/>
<dbReference type="CDD" id="cd02042">
    <property type="entry name" value="ParAB_family"/>
    <property type="match status" value="1"/>
</dbReference>
<dbReference type="EMBL" id="FNLC01000004">
    <property type="protein sequence ID" value="SDR36029.1"/>
    <property type="molecule type" value="Genomic_DNA"/>
</dbReference>
<dbReference type="InterPro" id="IPR027417">
    <property type="entry name" value="P-loop_NTPase"/>
</dbReference>
<dbReference type="PANTHER" id="PTHR13696">
    <property type="entry name" value="P-LOOP CONTAINING NUCLEOSIDE TRIPHOSPHATE HYDROLASE"/>
    <property type="match status" value="1"/>
</dbReference>
<dbReference type="STRING" id="1095778.SAMN04489842_3486"/>
<evidence type="ECO:0000313" key="3">
    <source>
        <dbReference type="Proteomes" id="UP000198848"/>
    </source>
</evidence>
<accession>A0A1H1IEL5</accession>
<dbReference type="OrthoDB" id="36110at2157"/>
<dbReference type="InterPro" id="IPR025669">
    <property type="entry name" value="AAA_dom"/>
</dbReference>
<dbReference type="AlphaFoldDB" id="A0A1H1IEL5"/>
<protein>
    <submittedName>
        <fullName evidence="2">Chromosome partitioning protein</fullName>
    </submittedName>
</protein>
<dbReference type="InterPro" id="IPR050678">
    <property type="entry name" value="DNA_Partitioning_ATPase"/>
</dbReference>
<evidence type="ECO:0000259" key="1">
    <source>
        <dbReference type="Pfam" id="PF13614"/>
    </source>
</evidence>
<dbReference type="Proteomes" id="UP000198848">
    <property type="component" value="Unassembled WGS sequence"/>
</dbReference>
<dbReference type="PANTHER" id="PTHR13696:SF99">
    <property type="entry name" value="COBYRINIC ACID AC-DIAMIDE SYNTHASE"/>
    <property type="match status" value="1"/>
</dbReference>
<dbReference type="SUPFAM" id="SSF52540">
    <property type="entry name" value="P-loop containing nucleoside triphosphate hydrolases"/>
    <property type="match status" value="1"/>
</dbReference>
<name>A0A1H1IEL5_NATTX</name>
<dbReference type="Pfam" id="PF13614">
    <property type="entry name" value="AAA_31"/>
    <property type="match status" value="1"/>
</dbReference>
<dbReference type="Gene3D" id="3.40.50.300">
    <property type="entry name" value="P-loop containing nucleotide triphosphate hydrolases"/>
    <property type="match status" value="1"/>
</dbReference>
<reference evidence="3" key="1">
    <citation type="submission" date="2016-10" db="EMBL/GenBank/DDBJ databases">
        <authorList>
            <person name="Varghese N."/>
            <person name="Submissions S."/>
        </authorList>
    </citation>
    <scope>NUCLEOTIDE SEQUENCE [LARGE SCALE GENOMIC DNA]</scope>
    <source>
        <strain evidence="3">DSM 24767</strain>
    </source>
</reference>